<proteinExistence type="predicted"/>
<accession>A0A833J5S8</accession>
<gene>
    <name evidence="1" type="ORF">F8B43_3749</name>
</gene>
<dbReference type="EMBL" id="WEKV01000014">
    <property type="protein sequence ID" value="KAB7783826.1"/>
    <property type="molecule type" value="Genomic_DNA"/>
</dbReference>
<comment type="caution">
    <text evidence="1">The sequence shown here is derived from an EMBL/GenBank/DDBJ whole genome shotgun (WGS) entry which is preliminary data.</text>
</comment>
<name>A0A833J5S8_9HYPH</name>
<evidence type="ECO:0000313" key="1">
    <source>
        <dbReference type="EMBL" id="KAB7783826.1"/>
    </source>
</evidence>
<organism evidence="1 2">
    <name type="scientific">Methylorubrum populi</name>
    <dbReference type="NCBI Taxonomy" id="223967"/>
    <lineage>
        <taxon>Bacteria</taxon>
        <taxon>Pseudomonadati</taxon>
        <taxon>Pseudomonadota</taxon>
        <taxon>Alphaproteobacteria</taxon>
        <taxon>Hyphomicrobiales</taxon>
        <taxon>Methylobacteriaceae</taxon>
        <taxon>Methylorubrum</taxon>
    </lineage>
</organism>
<protein>
    <submittedName>
        <fullName evidence="1">Transposase IS3/IS911</fullName>
    </submittedName>
</protein>
<dbReference type="RefSeq" id="WP_281407708.1">
    <property type="nucleotide sequence ID" value="NZ_WEKV01000014.1"/>
</dbReference>
<dbReference type="AlphaFoldDB" id="A0A833J5S8"/>
<sequence>MARHRSHSIAFKRQVAQEYPSGETLHGLAKRHDLSRNLVRV</sequence>
<dbReference type="GO" id="GO:0043565">
    <property type="term" value="F:sequence-specific DNA binding"/>
    <property type="evidence" value="ECO:0007669"/>
    <property type="project" value="InterPro"/>
</dbReference>
<dbReference type="InterPro" id="IPR010921">
    <property type="entry name" value="Trp_repressor/repl_initiator"/>
</dbReference>
<reference evidence="1 2" key="1">
    <citation type="submission" date="2019-10" db="EMBL/GenBank/DDBJ databases">
        <title>Draft Genome Sequence of the Caffeine Degrading Methylotroph Methylorubrum populi PINKEL.</title>
        <authorList>
            <person name="Dawson S.C."/>
            <person name="Zhang X."/>
            <person name="Wright M.E."/>
            <person name="Sharma G."/>
            <person name="Langner J.T."/>
            <person name="Ditty J.L."/>
            <person name="Subuyuj G.A."/>
        </authorList>
    </citation>
    <scope>NUCLEOTIDE SEQUENCE [LARGE SCALE GENOMIC DNA]</scope>
    <source>
        <strain evidence="1 2">Pinkel</strain>
    </source>
</reference>
<dbReference type="Proteomes" id="UP000469949">
    <property type="component" value="Unassembled WGS sequence"/>
</dbReference>
<evidence type="ECO:0000313" key="2">
    <source>
        <dbReference type="Proteomes" id="UP000469949"/>
    </source>
</evidence>
<dbReference type="SUPFAM" id="SSF48295">
    <property type="entry name" value="TrpR-like"/>
    <property type="match status" value="1"/>
</dbReference>